<dbReference type="EMBL" id="ODYU01008309">
    <property type="protein sequence ID" value="SOQ51787.1"/>
    <property type="molecule type" value="Genomic_DNA"/>
</dbReference>
<reference evidence="1" key="1">
    <citation type="submission" date="2016-07" db="EMBL/GenBank/DDBJ databases">
        <authorList>
            <person name="Bretaudeau A."/>
        </authorList>
    </citation>
    <scope>NUCLEOTIDE SEQUENCE</scope>
    <source>
        <strain evidence="1">Rice</strain>
        <tissue evidence="1">Whole body</tissue>
    </source>
</reference>
<gene>
    <name evidence="1" type="ORF">SFRICE_032630</name>
</gene>
<accession>A0A2H1WFJ2</accession>
<evidence type="ECO:0000313" key="1">
    <source>
        <dbReference type="EMBL" id="SOQ51787.1"/>
    </source>
</evidence>
<dbReference type="AlphaFoldDB" id="A0A2H1WFJ2"/>
<proteinExistence type="predicted"/>
<name>A0A2H1WFJ2_SPOFR</name>
<organism evidence="1">
    <name type="scientific">Spodoptera frugiperda</name>
    <name type="common">Fall armyworm</name>
    <dbReference type="NCBI Taxonomy" id="7108"/>
    <lineage>
        <taxon>Eukaryota</taxon>
        <taxon>Metazoa</taxon>
        <taxon>Ecdysozoa</taxon>
        <taxon>Arthropoda</taxon>
        <taxon>Hexapoda</taxon>
        <taxon>Insecta</taxon>
        <taxon>Pterygota</taxon>
        <taxon>Neoptera</taxon>
        <taxon>Endopterygota</taxon>
        <taxon>Lepidoptera</taxon>
        <taxon>Glossata</taxon>
        <taxon>Ditrysia</taxon>
        <taxon>Noctuoidea</taxon>
        <taxon>Noctuidae</taxon>
        <taxon>Amphipyrinae</taxon>
        <taxon>Spodoptera</taxon>
    </lineage>
</organism>
<sequence>MLESGKIIQCLLPPLARRERESVRKPPAFRARAAVNPLGSPQLQISKEVWSQKEGRFCNAKHVLNLFKFLLVDIRRLKCKYSTTRYFNMTHTNGFTLDMCLGTSELRLGCCRHVITESLFSCERKGEIHPMSSPALDEARGSVRLLLTKQHPVPSPAFQAEVLLLILECFTSDPTDGATIAVSNINDVH</sequence>
<protein>
    <submittedName>
        <fullName evidence="1">SFRICE_032630</fullName>
    </submittedName>
</protein>